<dbReference type="Proteomes" id="UP001177003">
    <property type="component" value="Chromosome 8"/>
</dbReference>
<dbReference type="PANTHER" id="PTHR23335:SF33">
    <property type="entry name" value="IQ MOTIF, EF-HAND BINDING SITE-RELATED"/>
    <property type="match status" value="1"/>
</dbReference>
<dbReference type="GO" id="GO:0005634">
    <property type="term" value="C:nucleus"/>
    <property type="evidence" value="ECO:0007669"/>
    <property type="project" value="TreeGrafter"/>
</dbReference>
<protein>
    <submittedName>
        <fullName evidence="2">Uncharacterized protein</fullName>
    </submittedName>
</protein>
<proteinExistence type="predicted"/>
<sequence length="206" mass="23596">MYPLFPTIPSKILTCFVKKSICSHSKNPGRHPTTTIDVSFPTKESTYLARKANPIFFCSLRHRWTTCWVDVKIQGNLKQRAKRKTIYDDYSESDLKAATNHPIRELLENEKKLYCMFGEIEVRIEIILEGVLCCYAPPLPLGTVIVCITCSEIREFEYLEKQISNPRGGDEEESWSQLIEGWALTPILNSGVGVNFRDINGWTALY</sequence>
<dbReference type="Gene3D" id="2.60.40.10">
    <property type="entry name" value="Immunoglobulins"/>
    <property type="match status" value="1"/>
</dbReference>
<evidence type="ECO:0000313" key="2">
    <source>
        <dbReference type="EMBL" id="CAI9299618.1"/>
    </source>
</evidence>
<dbReference type="GO" id="GO:0003690">
    <property type="term" value="F:double-stranded DNA binding"/>
    <property type="evidence" value="ECO:0007669"/>
    <property type="project" value="TreeGrafter"/>
</dbReference>
<reference evidence="2" key="1">
    <citation type="submission" date="2023-04" db="EMBL/GenBank/DDBJ databases">
        <authorList>
            <person name="Vijverberg K."/>
            <person name="Xiong W."/>
            <person name="Schranz E."/>
        </authorList>
    </citation>
    <scope>NUCLEOTIDE SEQUENCE</scope>
</reference>
<dbReference type="SUPFAM" id="SSF81296">
    <property type="entry name" value="E set domains"/>
    <property type="match status" value="1"/>
</dbReference>
<keyword evidence="1" id="KW-0040">ANK repeat</keyword>
<name>A0AA35ZVF5_LACSI</name>
<evidence type="ECO:0000256" key="1">
    <source>
        <dbReference type="ARBA" id="ARBA00023043"/>
    </source>
</evidence>
<dbReference type="InterPro" id="IPR014756">
    <property type="entry name" value="Ig_E-set"/>
</dbReference>
<organism evidence="2 3">
    <name type="scientific">Lactuca saligna</name>
    <name type="common">Willowleaf lettuce</name>
    <dbReference type="NCBI Taxonomy" id="75948"/>
    <lineage>
        <taxon>Eukaryota</taxon>
        <taxon>Viridiplantae</taxon>
        <taxon>Streptophyta</taxon>
        <taxon>Embryophyta</taxon>
        <taxon>Tracheophyta</taxon>
        <taxon>Spermatophyta</taxon>
        <taxon>Magnoliopsida</taxon>
        <taxon>eudicotyledons</taxon>
        <taxon>Gunneridae</taxon>
        <taxon>Pentapetalae</taxon>
        <taxon>asterids</taxon>
        <taxon>campanulids</taxon>
        <taxon>Asterales</taxon>
        <taxon>Asteraceae</taxon>
        <taxon>Cichorioideae</taxon>
        <taxon>Cichorieae</taxon>
        <taxon>Lactucinae</taxon>
        <taxon>Lactuca</taxon>
    </lineage>
</organism>
<accession>A0AA35ZVF5</accession>
<evidence type="ECO:0000313" key="3">
    <source>
        <dbReference type="Proteomes" id="UP001177003"/>
    </source>
</evidence>
<dbReference type="GO" id="GO:0006357">
    <property type="term" value="P:regulation of transcription by RNA polymerase II"/>
    <property type="evidence" value="ECO:0007669"/>
    <property type="project" value="TreeGrafter"/>
</dbReference>
<dbReference type="InterPro" id="IPR013783">
    <property type="entry name" value="Ig-like_fold"/>
</dbReference>
<dbReference type="PANTHER" id="PTHR23335">
    <property type="entry name" value="CALMODULIN-BINDING TRANSCRIPTION ACTIVATOR CAMTA"/>
    <property type="match status" value="1"/>
</dbReference>
<dbReference type="GO" id="GO:0003712">
    <property type="term" value="F:transcription coregulator activity"/>
    <property type="evidence" value="ECO:0007669"/>
    <property type="project" value="TreeGrafter"/>
</dbReference>
<dbReference type="AlphaFoldDB" id="A0AA35ZVF5"/>
<gene>
    <name evidence="2" type="ORF">LSALG_LOCUS38315</name>
</gene>
<keyword evidence="3" id="KW-1185">Reference proteome</keyword>
<dbReference type="EMBL" id="OX465084">
    <property type="protein sequence ID" value="CAI9299618.1"/>
    <property type="molecule type" value="Genomic_DNA"/>
</dbReference>